<feature type="domain" description="Aminotransferase class I/classII large" evidence="6">
    <location>
        <begin position="82"/>
        <end position="382"/>
    </location>
</feature>
<dbReference type="InterPro" id="IPR015421">
    <property type="entry name" value="PyrdxlP-dep_Trfase_major"/>
</dbReference>
<evidence type="ECO:0000256" key="2">
    <source>
        <dbReference type="ARBA" id="ARBA00012224"/>
    </source>
</evidence>
<dbReference type="Proteomes" id="UP001180087">
    <property type="component" value="Chromosome"/>
</dbReference>
<sequence>MNKQEFIEKHAISRKNTNSLKWDALGERFGNPNLTAAWVADMEFKAPQQVLDAIKSRVDHGVFGYSFVWDSYYEAFINWERERHGYAIDKEWMRFSTGIVTALYWFVNAFTKPSESVAILTPVYYPFHNAVKDTGRNLVTCELIQENGVYEIDFDTFEKQIAENDVKLFIQCSPHNPVGRVWKEDELKKVLEICERHDVLVVSDEIHQDLVFAGHKHIPSAIIEGGKYSDRIITVTAPSKTFNLAGLLVSHIIIPNEQLRKTYDEYVNTVNQTEVNVLGMTGAEAAYRHGSDWLEGLLAVIESNYKHLKDTLLGAAPELIISPLEGTYLTWIDLRAYINPQETKEFIQDKCGVAIDFGEWFSASCQGFIRINLATEPKFIEHISKQITEHLPEKVR</sequence>
<keyword evidence="8" id="KW-1185">Reference proteome</keyword>
<accession>A0ABY9KX08</accession>
<dbReference type="RefSeq" id="WP_348029049.1">
    <property type="nucleotide sequence ID" value="NZ_CP129113.1"/>
</dbReference>
<gene>
    <name evidence="7" type="ORF">QR721_03245</name>
</gene>
<dbReference type="PANTHER" id="PTHR43525">
    <property type="entry name" value="PROTEIN MALY"/>
    <property type="match status" value="1"/>
</dbReference>
<dbReference type="InterPro" id="IPR015422">
    <property type="entry name" value="PyrdxlP-dep_Trfase_small"/>
</dbReference>
<evidence type="ECO:0000313" key="7">
    <source>
        <dbReference type="EMBL" id="WLV25261.1"/>
    </source>
</evidence>
<dbReference type="Gene3D" id="3.90.1150.10">
    <property type="entry name" value="Aspartate Aminotransferase, domain 1"/>
    <property type="match status" value="1"/>
</dbReference>
<proteinExistence type="inferred from homology"/>
<dbReference type="SUPFAM" id="SSF53383">
    <property type="entry name" value="PLP-dependent transferases"/>
    <property type="match status" value="1"/>
</dbReference>
<keyword evidence="3" id="KW-0663">Pyridoxal phosphate</keyword>
<dbReference type="InterPro" id="IPR051798">
    <property type="entry name" value="Class-II_PLP-Dep_Aminotrans"/>
</dbReference>
<keyword evidence="4 7" id="KW-0456">Lyase</keyword>
<protein>
    <recommendedName>
        <fullName evidence="2">cysteine-S-conjugate beta-lyase</fullName>
        <ecNumber evidence="2">4.4.1.13</ecNumber>
    </recommendedName>
</protein>
<dbReference type="PANTHER" id="PTHR43525:SF1">
    <property type="entry name" value="PROTEIN MALY"/>
    <property type="match status" value="1"/>
</dbReference>
<evidence type="ECO:0000256" key="1">
    <source>
        <dbReference type="ARBA" id="ARBA00001933"/>
    </source>
</evidence>
<evidence type="ECO:0000256" key="5">
    <source>
        <dbReference type="ARBA" id="ARBA00037974"/>
    </source>
</evidence>
<dbReference type="CDD" id="cd00609">
    <property type="entry name" value="AAT_like"/>
    <property type="match status" value="1"/>
</dbReference>
<dbReference type="Gene3D" id="3.40.640.10">
    <property type="entry name" value="Type I PLP-dependent aspartate aminotransferase-like (Major domain)"/>
    <property type="match status" value="1"/>
</dbReference>
<dbReference type="EC" id="4.4.1.13" evidence="2"/>
<dbReference type="Pfam" id="PF00155">
    <property type="entry name" value="Aminotran_1_2"/>
    <property type="match status" value="1"/>
</dbReference>
<dbReference type="EMBL" id="CP129113">
    <property type="protein sequence ID" value="WLV25261.1"/>
    <property type="molecule type" value="Genomic_DNA"/>
</dbReference>
<name>A0ABY9KX08_9BACI</name>
<organism evidence="7 8">
    <name type="scientific">Aciduricibacillus chroicocephali</name>
    <dbReference type="NCBI Taxonomy" id="3054939"/>
    <lineage>
        <taxon>Bacteria</taxon>
        <taxon>Bacillati</taxon>
        <taxon>Bacillota</taxon>
        <taxon>Bacilli</taxon>
        <taxon>Bacillales</taxon>
        <taxon>Bacillaceae</taxon>
        <taxon>Aciduricibacillus</taxon>
    </lineage>
</organism>
<evidence type="ECO:0000256" key="3">
    <source>
        <dbReference type="ARBA" id="ARBA00022898"/>
    </source>
</evidence>
<comment type="cofactor">
    <cofactor evidence="1">
        <name>pyridoxal 5'-phosphate</name>
        <dbReference type="ChEBI" id="CHEBI:597326"/>
    </cofactor>
</comment>
<dbReference type="NCBIfam" id="TIGR04350">
    <property type="entry name" value="C_S_lyase_PatB"/>
    <property type="match status" value="1"/>
</dbReference>
<comment type="similarity">
    <text evidence="5">Belongs to the class-II pyridoxal-phosphate-dependent aminotransferase family. MalY/PatB cystathionine beta-lyase subfamily.</text>
</comment>
<evidence type="ECO:0000259" key="6">
    <source>
        <dbReference type="Pfam" id="PF00155"/>
    </source>
</evidence>
<evidence type="ECO:0000313" key="8">
    <source>
        <dbReference type="Proteomes" id="UP001180087"/>
    </source>
</evidence>
<dbReference type="GO" id="GO:0047804">
    <property type="term" value="F:cysteine-S-conjugate beta-lyase activity"/>
    <property type="evidence" value="ECO:0007669"/>
    <property type="project" value="UniProtKB-EC"/>
</dbReference>
<reference evidence="7" key="1">
    <citation type="submission" date="2023-06" db="EMBL/GenBank/DDBJ databases">
        <title>A Treasure from Seagulls: Isolation and Description of Aciduricobacillus qingdaonensis gen. nov., sp. nov., a Rare Obligately Uric Acid-utilizing Member in the Family Bacillaceae.</title>
        <authorList>
            <person name="Liu W."/>
            <person name="Wang B."/>
        </authorList>
    </citation>
    <scope>NUCLEOTIDE SEQUENCE</scope>
    <source>
        <strain evidence="7">44XB</strain>
    </source>
</reference>
<dbReference type="InterPro" id="IPR027619">
    <property type="entry name" value="C-S_lyase_PatB-like"/>
</dbReference>
<evidence type="ECO:0000256" key="4">
    <source>
        <dbReference type="ARBA" id="ARBA00023239"/>
    </source>
</evidence>
<dbReference type="InterPro" id="IPR004839">
    <property type="entry name" value="Aminotransferase_I/II_large"/>
</dbReference>
<dbReference type="InterPro" id="IPR015424">
    <property type="entry name" value="PyrdxlP-dep_Trfase"/>
</dbReference>